<protein>
    <submittedName>
        <fullName evidence="1">Uncharacterized protein</fullName>
    </submittedName>
</protein>
<organism evidence="1 2">
    <name type="scientific">Crocosphaera chwakensis CCY0110</name>
    <dbReference type="NCBI Taxonomy" id="391612"/>
    <lineage>
        <taxon>Bacteria</taxon>
        <taxon>Bacillati</taxon>
        <taxon>Cyanobacteriota</taxon>
        <taxon>Cyanophyceae</taxon>
        <taxon>Oscillatoriophycideae</taxon>
        <taxon>Chroococcales</taxon>
        <taxon>Aphanothecaceae</taxon>
        <taxon>Crocosphaera</taxon>
        <taxon>Crocosphaera chwakensis</taxon>
    </lineage>
</organism>
<reference evidence="1 2" key="1">
    <citation type="submission" date="2007-03" db="EMBL/GenBank/DDBJ databases">
        <authorList>
            <person name="Stal L."/>
            <person name="Ferriera S."/>
            <person name="Johnson J."/>
            <person name="Kravitz S."/>
            <person name="Beeson K."/>
            <person name="Sutton G."/>
            <person name="Rogers Y.-H."/>
            <person name="Friedman R."/>
            <person name="Frazier M."/>
            <person name="Venter J.C."/>
        </authorList>
    </citation>
    <scope>NUCLEOTIDE SEQUENCE [LARGE SCALE GENOMIC DNA]</scope>
    <source>
        <strain evidence="1 2">CCY0110</strain>
    </source>
</reference>
<sequence>MNKPNLNNFPPIDTNLIKYNANLKPQIPDMSAINHALLEQKRRENQAIDSTNFLAESQRANLASEYAKQLLSKINQFDSQLDNEHEVGVKLVSFGQTITFHVSYIGYYNPSLVLFIGLTDDGNRVELVQHISQISFLLIALPKLKLEEPKQKIGFIQDS</sequence>
<name>A3ISN1_9CHRO</name>
<proteinExistence type="predicted"/>
<dbReference type="Proteomes" id="UP000003781">
    <property type="component" value="Unassembled WGS sequence"/>
</dbReference>
<dbReference type="InterPro" id="IPR046171">
    <property type="entry name" value="DUF6173"/>
</dbReference>
<keyword evidence="2" id="KW-1185">Reference proteome</keyword>
<accession>A3ISN1</accession>
<dbReference type="AlphaFoldDB" id="A3ISN1"/>
<dbReference type="RefSeq" id="WP_008276384.1">
    <property type="nucleotide sequence ID" value="NZ_AAXW01000024.1"/>
</dbReference>
<dbReference type="OrthoDB" id="7041918at2"/>
<dbReference type="Pfam" id="PF19670">
    <property type="entry name" value="DUF6173"/>
    <property type="match status" value="1"/>
</dbReference>
<evidence type="ECO:0000313" key="2">
    <source>
        <dbReference type="Proteomes" id="UP000003781"/>
    </source>
</evidence>
<dbReference type="eggNOG" id="ENOG502ZQ15">
    <property type="taxonomic scope" value="Bacteria"/>
</dbReference>
<dbReference type="EMBL" id="AAXW01000024">
    <property type="protein sequence ID" value="EAZ90451.1"/>
    <property type="molecule type" value="Genomic_DNA"/>
</dbReference>
<comment type="caution">
    <text evidence="1">The sequence shown here is derived from an EMBL/GenBank/DDBJ whole genome shotgun (WGS) entry which is preliminary data.</text>
</comment>
<evidence type="ECO:0000313" key="1">
    <source>
        <dbReference type="EMBL" id="EAZ90451.1"/>
    </source>
</evidence>
<gene>
    <name evidence="1" type="ORF">CY0110_26527</name>
</gene>